<dbReference type="InterPro" id="IPR010982">
    <property type="entry name" value="Lambda_DNA-bd_dom_sf"/>
</dbReference>
<proteinExistence type="predicted"/>
<sequence length="224" mass="25358">MELHEKIAGEITISENPGETIRKWREEFNVSQLDLSKYLGISPSVISDYESGRRKSPGVTSIRKIVYALIEIDRHRGGLILRRYNSGVPSDALLDLGDYNHDVSLERVIRLIKGTNCSVVGLNRYIRGYTIVDGIKGILSFSYSEYNKLYGWSSQRVIFFTEVKMGRSPMIAIRVHPLKPAAVVYIKPDRIDELAIKLAEIEDIPLISTEMEVKDISKAMATLR</sequence>
<dbReference type="KEGG" id="omr:OXIME_001211"/>
<dbReference type="Pfam" id="PF01381">
    <property type="entry name" value="HTH_3"/>
    <property type="match status" value="1"/>
</dbReference>
<name>A0AAX4NGL7_9ARCH</name>
<dbReference type="CDD" id="cd00093">
    <property type="entry name" value="HTH_XRE"/>
    <property type="match status" value="1"/>
</dbReference>
<evidence type="ECO:0000313" key="3">
    <source>
        <dbReference type="Proteomes" id="UP001451606"/>
    </source>
</evidence>
<dbReference type="PROSITE" id="PS50943">
    <property type="entry name" value="HTH_CROC1"/>
    <property type="match status" value="1"/>
</dbReference>
<dbReference type="Gene3D" id="1.10.260.40">
    <property type="entry name" value="lambda repressor-like DNA-binding domains"/>
    <property type="match status" value="1"/>
</dbReference>
<feature type="domain" description="HTH cro/C1-type" evidence="1">
    <location>
        <begin position="21"/>
        <end position="75"/>
    </location>
</feature>
<dbReference type="GeneID" id="95967948"/>
<dbReference type="PIRSF" id="PIRSF037724">
    <property type="entry name" value="TF_HTH_MJ1545_prd"/>
    <property type="match status" value="1"/>
</dbReference>
<accession>A0AAX4NGL7</accession>
<gene>
    <name evidence="2" type="ORF">OXIME_001211</name>
</gene>
<organism evidence="2 3">
    <name type="scientific">Oxyplasma meridianum</name>
    <dbReference type="NCBI Taxonomy" id="3073602"/>
    <lineage>
        <taxon>Archaea</taxon>
        <taxon>Methanobacteriati</taxon>
        <taxon>Thermoplasmatota</taxon>
        <taxon>Thermoplasmata</taxon>
        <taxon>Thermoplasmatales</taxon>
        <taxon>Thermoplasmataceae</taxon>
        <taxon>Oxyplasma</taxon>
    </lineage>
</organism>
<evidence type="ECO:0000259" key="1">
    <source>
        <dbReference type="PROSITE" id="PS50943"/>
    </source>
</evidence>
<reference evidence="2 3" key="1">
    <citation type="submission" date="2023-09" db="EMBL/GenBank/DDBJ databases">
        <authorList>
            <person name="Golyshina O.V."/>
            <person name="Lunev E.A."/>
            <person name="Bargiela R."/>
            <person name="Gaines M.C."/>
            <person name="Daum B."/>
            <person name="Bale N.J."/>
            <person name="Koenen M."/>
            <person name="Sinninghe Damst J.S."/>
            <person name="Yakimov M."/>
            <person name="Golyshin P.N."/>
        </authorList>
    </citation>
    <scope>NUCLEOTIDE SEQUENCE [LARGE SCALE GENOMIC DNA]</scope>
    <source>
        <strain evidence="2 3">M1</strain>
    </source>
</reference>
<dbReference type="InterPro" id="IPR001387">
    <property type="entry name" value="Cro/C1-type_HTH"/>
</dbReference>
<dbReference type="EMBL" id="CP133772">
    <property type="protein sequence ID" value="WYY00631.1"/>
    <property type="molecule type" value="Genomic_DNA"/>
</dbReference>
<evidence type="ECO:0000313" key="2">
    <source>
        <dbReference type="EMBL" id="WYY00631.1"/>
    </source>
</evidence>
<dbReference type="InterPro" id="IPR017271">
    <property type="entry name" value="Tscrpt_reg_HTH_MJ1545_prd"/>
</dbReference>
<keyword evidence="3" id="KW-1185">Reference proteome</keyword>
<dbReference type="SUPFAM" id="SSF47413">
    <property type="entry name" value="lambda repressor-like DNA-binding domains"/>
    <property type="match status" value="1"/>
</dbReference>
<dbReference type="GO" id="GO:0003677">
    <property type="term" value="F:DNA binding"/>
    <property type="evidence" value="ECO:0007669"/>
    <property type="project" value="InterPro"/>
</dbReference>
<dbReference type="Proteomes" id="UP001451606">
    <property type="component" value="Chromosome"/>
</dbReference>
<dbReference type="RefSeq" id="WP_393970965.1">
    <property type="nucleotide sequence ID" value="NZ_CP133772.1"/>
</dbReference>
<dbReference type="SMART" id="SM00530">
    <property type="entry name" value="HTH_XRE"/>
    <property type="match status" value="1"/>
</dbReference>
<protein>
    <submittedName>
        <fullName evidence="2">Helix-turn-helix domain-containing protein</fullName>
    </submittedName>
</protein>
<dbReference type="AlphaFoldDB" id="A0AAX4NGL7"/>